<dbReference type="Pfam" id="PF01593">
    <property type="entry name" value="Amino_oxidase"/>
    <property type="match status" value="1"/>
</dbReference>
<dbReference type="SUPFAM" id="SSF51905">
    <property type="entry name" value="FAD/NAD(P)-binding domain"/>
    <property type="match status" value="1"/>
</dbReference>
<dbReference type="KEGG" id="mcn:Mcup_1041"/>
<sequence>MRVVIVGAGIGGISSALLLKKRGFEVVVVEKNDTPGGRARYFQQGEFKFDMGPSWYLMPEVFQDFFSSLGEEGHPVIKVEPKVRIDQGKLGEKGESITFYKDERGEELQRYLEDTKFMYELSKKFIRKEMTVLDFLDRDILSNVSRFPIFETLDRFNSRYFKEEIMMKSMGFSSVFLGGSPYKIPAIYAMINYSIFAQGVYYPEGGFEGYVKRLYNLARRMGVEFKFNSPVNKVKVEDKKVVAVYSGEERIEGDVFLFNMDYHYADNLLPEPTVEWSERKLAPSSILAFLGVKGEVNLPHHTVIVNGDWRDHFSSIEERRLPSIENMSYYVSYRRATDDKLMGQDLVILIPVAPGLRKESSLVDAALKDLTVKSESKFEVKYMRTYGPEDFSQDYNAYLGTSFGLAHTLDQTGPFRMPMRNKRFRNLFYVGQYTQPGIGVPMVTLSAMIVSKKISESF</sequence>
<organism evidence="5 6">
    <name type="scientific">Metallosphaera cuprina (strain Ar-4)</name>
    <dbReference type="NCBI Taxonomy" id="1006006"/>
    <lineage>
        <taxon>Archaea</taxon>
        <taxon>Thermoproteota</taxon>
        <taxon>Thermoprotei</taxon>
        <taxon>Sulfolobales</taxon>
        <taxon>Sulfolobaceae</taxon>
        <taxon>Metallosphaera</taxon>
    </lineage>
</organism>
<proteinExistence type="predicted"/>
<dbReference type="eggNOG" id="arCOG01521">
    <property type="taxonomic scope" value="Archaea"/>
</dbReference>
<dbReference type="OrthoDB" id="40741at2157"/>
<gene>
    <name evidence="5" type="ordered locus">Mcup_1041</name>
</gene>
<evidence type="ECO:0000313" key="6">
    <source>
        <dbReference type="Proteomes" id="UP000007812"/>
    </source>
</evidence>
<dbReference type="EMBL" id="CP002656">
    <property type="protein sequence ID" value="AEB95146.1"/>
    <property type="molecule type" value="Genomic_DNA"/>
</dbReference>
<dbReference type="PATRIC" id="fig|1006006.8.peg.1033"/>
<evidence type="ECO:0000256" key="1">
    <source>
        <dbReference type="ARBA" id="ARBA00004829"/>
    </source>
</evidence>
<reference evidence="5 6" key="1">
    <citation type="journal article" date="2011" name="J. Bacteriol.">
        <title>Complete genome sequence of Metallosphaera cuprina, a metal sulfide-oxidizing archaeon from a hot spring.</title>
        <authorList>
            <person name="Liu L.J."/>
            <person name="You X.Y."/>
            <person name="Zheng H."/>
            <person name="Wang S."/>
            <person name="Jiang C.Y."/>
            <person name="Liu S.J."/>
        </authorList>
    </citation>
    <scope>NUCLEOTIDE SEQUENCE [LARGE SCALE GENOMIC DNA]</scope>
    <source>
        <strain evidence="5 6">Ar-4</strain>
    </source>
</reference>
<evidence type="ECO:0000259" key="4">
    <source>
        <dbReference type="Pfam" id="PF01593"/>
    </source>
</evidence>
<dbReference type="HOGENOM" id="CLU_019722_2_1_2"/>
<dbReference type="GeneID" id="10493232"/>
<dbReference type="STRING" id="1006006.Mcup_1041"/>
<name>F4G2U8_METCR</name>
<dbReference type="RefSeq" id="WP_013737644.1">
    <property type="nucleotide sequence ID" value="NC_015435.1"/>
</dbReference>
<keyword evidence="3" id="KW-0560">Oxidoreductase</keyword>
<dbReference type="Gene3D" id="3.50.50.60">
    <property type="entry name" value="FAD/NAD(P)-binding domain"/>
    <property type="match status" value="2"/>
</dbReference>
<dbReference type="InterPro" id="IPR036188">
    <property type="entry name" value="FAD/NAD-bd_sf"/>
</dbReference>
<dbReference type="InterPro" id="IPR002937">
    <property type="entry name" value="Amino_oxidase"/>
</dbReference>
<keyword evidence="6" id="KW-1185">Reference proteome</keyword>
<feature type="domain" description="Amine oxidase" evidence="4">
    <location>
        <begin position="10"/>
        <end position="452"/>
    </location>
</feature>
<keyword evidence="2" id="KW-0125">Carotenoid biosynthesis</keyword>
<dbReference type="NCBIfam" id="TIGR02734">
    <property type="entry name" value="crtI_fam"/>
    <property type="match status" value="1"/>
</dbReference>
<dbReference type="AlphaFoldDB" id="F4G2U8"/>
<protein>
    <submittedName>
        <fullName evidence="5">Phytoene dehydrogenase-related protein</fullName>
    </submittedName>
</protein>
<dbReference type="Proteomes" id="UP000007812">
    <property type="component" value="Chromosome"/>
</dbReference>
<accession>F4G2U8</accession>
<evidence type="ECO:0000256" key="3">
    <source>
        <dbReference type="ARBA" id="ARBA00023002"/>
    </source>
</evidence>
<dbReference type="GO" id="GO:0016117">
    <property type="term" value="P:carotenoid biosynthetic process"/>
    <property type="evidence" value="ECO:0007669"/>
    <property type="project" value="UniProtKB-KW"/>
</dbReference>
<dbReference type="InterPro" id="IPR014105">
    <property type="entry name" value="Carotenoid/retinoid_OxRdtase"/>
</dbReference>
<evidence type="ECO:0000313" key="5">
    <source>
        <dbReference type="EMBL" id="AEB95146.1"/>
    </source>
</evidence>
<dbReference type="PANTHER" id="PTHR43734:SF1">
    <property type="entry name" value="PHYTOENE DESATURASE"/>
    <property type="match status" value="1"/>
</dbReference>
<dbReference type="PANTHER" id="PTHR43734">
    <property type="entry name" value="PHYTOENE DESATURASE"/>
    <property type="match status" value="1"/>
</dbReference>
<dbReference type="GO" id="GO:0016491">
    <property type="term" value="F:oxidoreductase activity"/>
    <property type="evidence" value="ECO:0007669"/>
    <property type="project" value="UniProtKB-KW"/>
</dbReference>
<evidence type="ECO:0000256" key="2">
    <source>
        <dbReference type="ARBA" id="ARBA00022746"/>
    </source>
</evidence>
<comment type="pathway">
    <text evidence="1">Carotenoid biosynthesis.</text>
</comment>